<dbReference type="EMBL" id="NVUK01000037">
    <property type="protein sequence ID" value="PCI75941.1"/>
    <property type="molecule type" value="Genomic_DNA"/>
</dbReference>
<protein>
    <recommendedName>
        <fullName evidence="3">NAD-dependent epimerase/dehydratase domain-containing protein</fullName>
    </recommendedName>
</protein>
<evidence type="ECO:0008006" key="3">
    <source>
        <dbReference type="Google" id="ProtNLM"/>
    </source>
</evidence>
<gene>
    <name evidence="1" type="ORF">COB21_05085</name>
</gene>
<dbReference type="InterPro" id="IPR036291">
    <property type="entry name" value="NAD(P)-bd_dom_sf"/>
</dbReference>
<dbReference type="AlphaFoldDB" id="A0A2A4X0T9"/>
<sequence>MSMLSKAVMPALKNCFSTTTNSTGNLVWIHGGSSAIGRALAEAVHGQANTAITSAQRRSGNALSPKHTFAKFSSDETIYNHGKLLKLFRKHIPEDFEGNLTFVNCIGGAHVNCQYGETTEQALTRFNKDSCKALAMAVDQFLQEKRNIRSTLVHYSSIAAPLLTRDQGYGQAKDGAEKVLQQMDLSNIDCLKILRLGYVVNNLHDPLNVEVPHDFSPEQLARYAFFQPVVADCDTRIFPVHVDDVVKATLAKPTHPVEIVNAVGDEGYTLDEFLRFYTALLGRKFIPLKIEQDEFDQIATDFPHGHVAKYAADYLRLNNPDLCNRSFKKMIENEAGEQQLKGLAEVAKQFHKEQERKEKPLYINNPFYTYPVVVIKNIAQSPLKKLKGIHALLKIAARAATKFAKHHWDVIRS</sequence>
<name>A0A2A4X0T9_UNCAE</name>
<dbReference type="SUPFAM" id="SSF51735">
    <property type="entry name" value="NAD(P)-binding Rossmann-fold domains"/>
    <property type="match status" value="1"/>
</dbReference>
<comment type="caution">
    <text evidence="1">The sequence shown here is derived from an EMBL/GenBank/DDBJ whole genome shotgun (WGS) entry which is preliminary data.</text>
</comment>
<evidence type="ECO:0000313" key="2">
    <source>
        <dbReference type="Proteomes" id="UP000218775"/>
    </source>
</evidence>
<organism evidence="1 2">
    <name type="scientific">Aerophobetes bacterium</name>
    <dbReference type="NCBI Taxonomy" id="2030807"/>
    <lineage>
        <taxon>Bacteria</taxon>
        <taxon>Candidatus Aerophobota</taxon>
    </lineage>
</organism>
<dbReference type="Proteomes" id="UP000218775">
    <property type="component" value="Unassembled WGS sequence"/>
</dbReference>
<proteinExistence type="predicted"/>
<evidence type="ECO:0000313" key="1">
    <source>
        <dbReference type="EMBL" id="PCI75941.1"/>
    </source>
</evidence>
<reference evidence="2" key="1">
    <citation type="submission" date="2017-08" db="EMBL/GenBank/DDBJ databases">
        <title>A dynamic microbial community with high functional redundancy inhabits the cold, oxic subseafloor aquifer.</title>
        <authorList>
            <person name="Tully B.J."/>
            <person name="Wheat C.G."/>
            <person name="Glazer B.T."/>
            <person name="Huber J.A."/>
        </authorList>
    </citation>
    <scope>NUCLEOTIDE SEQUENCE [LARGE SCALE GENOMIC DNA]</scope>
</reference>
<accession>A0A2A4X0T9</accession>
<dbReference type="Gene3D" id="3.40.50.720">
    <property type="entry name" value="NAD(P)-binding Rossmann-like Domain"/>
    <property type="match status" value="1"/>
</dbReference>